<dbReference type="SUPFAM" id="SSF47823">
    <property type="entry name" value="lambda integrase-like, N-terminal domain"/>
    <property type="match status" value="1"/>
</dbReference>
<dbReference type="InterPro" id="IPR036397">
    <property type="entry name" value="RNaseH_sf"/>
</dbReference>
<dbReference type="GO" id="GO:0003677">
    <property type="term" value="F:DNA binding"/>
    <property type="evidence" value="ECO:0007669"/>
    <property type="project" value="UniProtKB-KW"/>
</dbReference>
<dbReference type="InterPro" id="IPR011010">
    <property type="entry name" value="DNA_brk_join_enz"/>
</dbReference>
<evidence type="ECO:0000313" key="5">
    <source>
        <dbReference type="Proteomes" id="UP000716291"/>
    </source>
</evidence>
<dbReference type="SUPFAM" id="SSF56349">
    <property type="entry name" value="DNA breaking-rejoining enzymes"/>
    <property type="match status" value="1"/>
</dbReference>
<dbReference type="SUPFAM" id="SSF53098">
    <property type="entry name" value="Ribonuclease H-like"/>
    <property type="match status" value="1"/>
</dbReference>
<dbReference type="InterPro" id="IPR052055">
    <property type="entry name" value="Hepadnavirus_pol/RT"/>
</dbReference>
<dbReference type="AlphaFoldDB" id="A0A9P6X3Y4"/>
<dbReference type="InterPro" id="IPR010998">
    <property type="entry name" value="Integrase_recombinase_N"/>
</dbReference>
<sequence>MQRGLAKSLHLHHQNCEAPCHLSHESQEELRWWKDFTSTRNGLDIQNPAERNPDLTIHCDASDLGWGVSSHEMEISGRWTNEEKTTSINVRELKTILFALKLHAEKFREKNIQIFTDNITALKYSTKAGGTASPLLQELAIEIQDVINSYNLTVTYSHIPEILNVKADTLSRIKASNPLYEATMPKKWFQVINQKMGPLKIDGFAARHNTKLKTFWSYRADPEARAVDAFRQVWPKKVEGSGIGHPMVADPILVSDTITNETSIATVDIQDKKELDSSHLALISNKWTSDGISKRTQEFFLKANRYNTHRAYNGIWKKFSHWCQKQMPVQNPEEYNVSNVLGFLMEHNRLSAQTLNGYRSAIASVYSQLHPNQSSLASQPEITRFFKAKKDTEVRIPTVDKLETWGINILILYIRKELSPSNILTLGQLQLKVILLMCINTMWRPRSDVGRIQWRDVQFTHTDGVPNSVWLHICQPKETNTKKVDTKPTTSVQASTVGKWIQTAMEKAGVDRRYKAHSLRSATNTKAVMLGASINQVKDHANWSRNSNTFEKFYYRPPRRHLRSTRIQQSIFSNAENSTTLEDESAPTRIELGTTSNTKVGEEESENVVCTRPWKTKRGSES</sequence>
<dbReference type="Gene3D" id="3.30.420.10">
    <property type="entry name" value="Ribonuclease H-like superfamily/Ribonuclease H"/>
    <property type="match status" value="1"/>
</dbReference>
<dbReference type="EMBL" id="JAANQT010001575">
    <property type="protein sequence ID" value="KAG1304648.1"/>
    <property type="molecule type" value="Genomic_DNA"/>
</dbReference>
<gene>
    <name evidence="4" type="ORF">G6F64_009030</name>
</gene>
<evidence type="ECO:0000256" key="1">
    <source>
        <dbReference type="ARBA" id="ARBA00023125"/>
    </source>
</evidence>
<evidence type="ECO:0008006" key="6">
    <source>
        <dbReference type="Google" id="ProtNLM"/>
    </source>
</evidence>
<name>A0A9P6X3Y4_RHIOR</name>
<comment type="caution">
    <text evidence="4">The sequence shown here is derived from an EMBL/GenBank/DDBJ whole genome shotgun (WGS) entry which is preliminary data.</text>
</comment>
<dbReference type="Gene3D" id="1.10.150.130">
    <property type="match status" value="1"/>
</dbReference>
<proteinExistence type="predicted"/>
<feature type="region of interest" description="Disordered" evidence="3">
    <location>
        <begin position="595"/>
        <end position="622"/>
    </location>
</feature>
<dbReference type="PANTHER" id="PTHR33050:SF7">
    <property type="entry name" value="RIBONUCLEASE H"/>
    <property type="match status" value="1"/>
</dbReference>
<accession>A0A9P6X3Y4</accession>
<evidence type="ECO:0000313" key="4">
    <source>
        <dbReference type="EMBL" id="KAG1304648.1"/>
    </source>
</evidence>
<dbReference type="PANTHER" id="PTHR33050">
    <property type="entry name" value="REVERSE TRANSCRIPTASE DOMAIN-CONTAINING PROTEIN"/>
    <property type="match status" value="1"/>
</dbReference>
<dbReference type="GO" id="GO:0006310">
    <property type="term" value="P:DNA recombination"/>
    <property type="evidence" value="ECO:0007669"/>
    <property type="project" value="UniProtKB-KW"/>
</dbReference>
<evidence type="ECO:0000256" key="3">
    <source>
        <dbReference type="SAM" id="MobiDB-lite"/>
    </source>
</evidence>
<reference evidence="4" key="1">
    <citation type="journal article" date="2020" name="Microb. Genom.">
        <title>Genetic diversity of clinical and environmental Mucorales isolates obtained from an investigation of mucormycosis cases among solid organ transplant recipients.</title>
        <authorList>
            <person name="Nguyen M.H."/>
            <person name="Kaul D."/>
            <person name="Muto C."/>
            <person name="Cheng S.J."/>
            <person name="Richter R.A."/>
            <person name="Bruno V.M."/>
            <person name="Liu G."/>
            <person name="Beyhan S."/>
            <person name="Sundermann A.J."/>
            <person name="Mounaud S."/>
            <person name="Pasculle A.W."/>
            <person name="Nierman W.C."/>
            <person name="Driscoll E."/>
            <person name="Cumbie R."/>
            <person name="Clancy C.J."/>
            <person name="Dupont C.L."/>
        </authorList>
    </citation>
    <scope>NUCLEOTIDE SEQUENCE</scope>
    <source>
        <strain evidence="4">GL11</strain>
    </source>
</reference>
<dbReference type="InterPro" id="IPR013762">
    <property type="entry name" value="Integrase-like_cat_sf"/>
</dbReference>
<evidence type="ECO:0000256" key="2">
    <source>
        <dbReference type="ARBA" id="ARBA00023172"/>
    </source>
</evidence>
<keyword evidence="1" id="KW-0238">DNA-binding</keyword>
<dbReference type="Gene3D" id="1.10.443.10">
    <property type="entry name" value="Intergrase catalytic core"/>
    <property type="match status" value="1"/>
</dbReference>
<protein>
    <recommendedName>
        <fullName evidence="6">Core-binding (CB) domain-containing protein</fullName>
    </recommendedName>
</protein>
<organism evidence="4 5">
    <name type="scientific">Rhizopus oryzae</name>
    <name type="common">Mucormycosis agent</name>
    <name type="synonym">Rhizopus arrhizus var. delemar</name>
    <dbReference type="NCBI Taxonomy" id="64495"/>
    <lineage>
        <taxon>Eukaryota</taxon>
        <taxon>Fungi</taxon>
        <taxon>Fungi incertae sedis</taxon>
        <taxon>Mucoromycota</taxon>
        <taxon>Mucoromycotina</taxon>
        <taxon>Mucoromycetes</taxon>
        <taxon>Mucorales</taxon>
        <taxon>Mucorineae</taxon>
        <taxon>Rhizopodaceae</taxon>
        <taxon>Rhizopus</taxon>
    </lineage>
</organism>
<keyword evidence="2" id="KW-0233">DNA recombination</keyword>
<keyword evidence="5" id="KW-1185">Reference proteome</keyword>
<dbReference type="CDD" id="cd09275">
    <property type="entry name" value="RNase_HI_RT_DIRS1"/>
    <property type="match status" value="1"/>
</dbReference>
<dbReference type="GO" id="GO:0015074">
    <property type="term" value="P:DNA integration"/>
    <property type="evidence" value="ECO:0007669"/>
    <property type="project" value="InterPro"/>
</dbReference>
<dbReference type="InterPro" id="IPR012337">
    <property type="entry name" value="RNaseH-like_sf"/>
</dbReference>
<dbReference type="Proteomes" id="UP000716291">
    <property type="component" value="Unassembled WGS sequence"/>
</dbReference>